<feature type="compositionally biased region" description="Low complexity" evidence="4">
    <location>
        <begin position="173"/>
        <end position="183"/>
    </location>
</feature>
<feature type="region of interest" description="Disordered" evidence="4">
    <location>
        <begin position="242"/>
        <end position="318"/>
    </location>
</feature>
<feature type="region of interest" description="Disordered" evidence="4">
    <location>
        <begin position="117"/>
        <end position="151"/>
    </location>
</feature>
<feature type="compositionally biased region" description="Polar residues" evidence="4">
    <location>
        <begin position="285"/>
        <end position="296"/>
    </location>
</feature>
<dbReference type="AlphaFoldDB" id="A0A1E4TU12"/>
<accession>A0A1E4TU12</accession>
<comment type="similarity">
    <text evidence="2">Belongs to the CWC22 family.</text>
</comment>
<dbReference type="OrthoDB" id="361797at2759"/>
<comment type="subcellular location">
    <subcellularLocation>
        <location evidence="1">Nucleus</location>
        <location evidence="1">Nucleolus</location>
    </subcellularLocation>
</comment>
<dbReference type="GO" id="GO:0032040">
    <property type="term" value="C:small-subunit processome"/>
    <property type="evidence" value="ECO:0007669"/>
    <property type="project" value="EnsemblFungi"/>
</dbReference>
<dbReference type="GO" id="GO:0003723">
    <property type="term" value="F:RNA binding"/>
    <property type="evidence" value="ECO:0007669"/>
    <property type="project" value="InterPro"/>
</dbReference>
<keyword evidence="3" id="KW-0539">Nucleus</keyword>
<feature type="domain" description="MI" evidence="5">
    <location>
        <begin position="658"/>
        <end position="798"/>
    </location>
</feature>
<dbReference type="SMART" id="SM00544">
    <property type="entry name" value="MA3"/>
    <property type="match status" value="1"/>
</dbReference>
<dbReference type="PROSITE" id="PS51366">
    <property type="entry name" value="MI"/>
    <property type="match status" value="1"/>
</dbReference>
<feature type="compositionally biased region" description="Acidic residues" evidence="4">
    <location>
        <begin position="265"/>
        <end position="283"/>
    </location>
</feature>
<dbReference type="Gene3D" id="1.25.40.180">
    <property type="match status" value="1"/>
</dbReference>
<dbReference type="Proteomes" id="UP000094236">
    <property type="component" value="Unassembled WGS sequence"/>
</dbReference>
<feature type="region of interest" description="Disordered" evidence="4">
    <location>
        <begin position="1"/>
        <end position="102"/>
    </location>
</feature>
<dbReference type="Pfam" id="PF02854">
    <property type="entry name" value="MIF4G"/>
    <property type="match status" value="1"/>
</dbReference>
<dbReference type="EMBL" id="KV454014">
    <property type="protein sequence ID" value="ODV95242.1"/>
    <property type="molecule type" value="Genomic_DNA"/>
</dbReference>
<gene>
    <name evidence="6" type="ORF">PACTADRAFT_42973</name>
</gene>
<feature type="compositionally biased region" description="Basic and acidic residues" evidence="4">
    <location>
        <begin position="1"/>
        <end position="11"/>
    </location>
</feature>
<dbReference type="SMART" id="SM00543">
    <property type="entry name" value="MIF4G"/>
    <property type="match status" value="1"/>
</dbReference>
<evidence type="ECO:0000313" key="7">
    <source>
        <dbReference type="Proteomes" id="UP000094236"/>
    </source>
</evidence>
<keyword evidence="7" id="KW-1185">Reference proteome</keyword>
<protein>
    <recommendedName>
        <fullName evidence="5">MI domain-containing protein</fullName>
    </recommendedName>
</protein>
<dbReference type="Pfam" id="PF02847">
    <property type="entry name" value="MA3"/>
    <property type="match status" value="1"/>
</dbReference>
<organism evidence="6 7">
    <name type="scientific">Pachysolen tannophilus NRRL Y-2460</name>
    <dbReference type="NCBI Taxonomy" id="669874"/>
    <lineage>
        <taxon>Eukaryota</taxon>
        <taxon>Fungi</taxon>
        <taxon>Dikarya</taxon>
        <taxon>Ascomycota</taxon>
        <taxon>Saccharomycotina</taxon>
        <taxon>Pichiomycetes</taxon>
        <taxon>Pachysolenaceae</taxon>
        <taxon>Pachysolen</taxon>
    </lineage>
</organism>
<feature type="region of interest" description="Disordered" evidence="4">
    <location>
        <begin position="173"/>
        <end position="200"/>
    </location>
</feature>
<feature type="compositionally biased region" description="Acidic residues" evidence="4">
    <location>
        <begin position="123"/>
        <end position="149"/>
    </location>
</feature>
<proteinExistence type="inferred from homology"/>
<sequence length="909" mass="104380">MSRRGNDEGHAIRLPGSLLDQIREKEEKGDYGTDKRYDSLNNNKKRKIVKKELSRKDRRKKERQETKLKKKVPLKTNHKSGGSIEFGKVSRKDISDDEEISDNNVTDTWEALKAAKSKKQQEINEEEEEEVSELEAEFDGFSDEEDIEDEVNHTSVEETMAALQALKNKKNKIPIQQKQVNKVNSKKGSKNHAQVDQMTKELLKKDEEEIDYFAKKLGLKKGQKLNKENDELDYLLEGLDSDLDHNSIESDDEEKQGKVELPWSSDDEISDFDEIGEDEEESDSYLNSDNENSSNEPKQKPNPYIPANSNNNGSGKAVEAKEKYVPPYLRKQLELQNSQESQEVLNLKLQIRGPLNRLTEANMQSTVSIINQLYDSNPRKIVNEVLVELILLNVLHQDKRTDVFILSYACLINSVYRLQGVEFGAYFIQELIMKLQDFENNPDKMKNKELVNLISILGYCYIFGLISCKILYDVIKQKLISSSTDITELKIEMLLQLIKISGSQMRSDDPSSLKDIILNLTRKINDQEKEKGEKSNSRTRYLINVISDLRNNKLKSGNDINGNTSQMIIRMKKFLGSINHNKFHDPIQVSLDDIENIEQKGKWWLVGSSWKGNTVNENTGDVIKDSVVEVNEDVMNDILDSAEPNWLELAKAQRMNTDIRRAIFISIMSASDFADAFEKLNKLQLKRQQEREIPKILTHCVSIEKTYNPYYAFLAKKLCGSHSMRKTFQFNLWDLIKELEGNEDNEGHEHDLLLKLDRGAKEDNEELTLQKILNLGRLYGVLIAEGSLPLNILRVVDFLTSSADTIIFVEILLVTFLNQVAKKSEISAFGAGKSNANKKGDLEDLRFEDNLIIEKIASCKEEPLLLKSLQYFLQDKIKLSDFIKNKRERKRIEWACDSICEVIDEFLKA</sequence>
<dbReference type="InterPro" id="IPR003891">
    <property type="entry name" value="Initiation_fac_eIF4g_MI"/>
</dbReference>
<dbReference type="PANTHER" id="PTHR18034:SF4">
    <property type="entry name" value="NUCLEOLAR MIF4G DOMAIN-CONTAINING PROTEIN 1"/>
    <property type="match status" value="1"/>
</dbReference>
<dbReference type="InterPro" id="IPR003890">
    <property type="entry name" value="MIF4G-like_typ-3"/>
</dbReference>
<evidence type="ECO:0000256" key="2">
    <source>
        <dbReference type="ARBA" id="ARBA00006856"/>
    </source>
</evidence>
<reference evidence="7" key="1">
    <citation type="submission" date="2016-05" db="EMBL/GenBank/DDBJ databases">
        <title>Comparative genomics of biotechnologically important yeasts.</title>
        <authorList>
            <consortium name="DOE Joint Genome Institute"/>
            <person name="Riley R."/>
            <person name="Haridas S."/>
            <person name="Wolfe K.H."/>
            <person name="Lopes M.R."/>
            <person name="Hittinger C.T."/>
            <person name="Goker M."/>
            <person name="Salamov A."/>
            <person name="Wisecaver J."/>
            <person name="Long T.M."/>
            <person name="Aerts A.L."/>
            <person name="Barry K."/>
            <person name="Choi C."/>
            <person name="Clum A."/>
            <person name="Coughlan A.Y."/>
            <person name="Deshpande S."/>
            <person name="Douglass A.P."/>
            <person name="Hanson S.J."/>
            <person name="Klenk H.-P."/>
            <person name="Labutti K."/>
            <person name="Lapidus A."/>
            <person name="Lindquist E."/>
            <person name="Lipzen A."/>
            <person name="Meier-Kolthoff J.P."/>
            <person name="Ohm R.A."/>
            <person name="Otillar R.P."/>
            <person name="Pangilinan J."/>
            <person name="Peng Y."/>
            <person name="Rokas A."/>
            <person name="Rosa C.A."/>
            <person name="Scheuner C."/>
            <person name="Sibirny A.A."/>
            <person name="Slot J.C."/>
            <person name="Stielow J.B."/>
            <person name="Sun H."/>
            <person name="Kurtzman C.P."/>
            <person name="Blackwell M."/>
            <person name="Grigoriev I.V."/>
            <person name="Jeffries T.W."/>
        </authorList>
    </citation>
    <scope>NUCLEOTIDE SEQUENCE [LARGE SCALE GENOMIC DNA]</scope>
    <source>
        <strain evidence="7">NRRL Y-2460</strain>
    </source>
</reference>
<dbReference type="STRING" id="669874.A0A1E4TU12"/>
<evidence type="ECO:0000256" key="1">
    <source>
        <dbReference type="ARBA" id="ARBA00004604"/>
    </source>
</evidence>
<dbReference type="GO" id="GO:0000462">
    <property type="term" value="P:maturation of SSU-rRNA from tricistronic rRNA transcript (SSU-rRNA, 5.8S rRNA, LSU-rRNA)"/>
    <property type="evidence" value="ECO:0007669"/>
    <property type="project" value="EnsemblFungi"/>
</dbReference>
<feature type="compositionally biased region" description="Basic and acidic residues" evidence="4">
    <location>
        <begin position="21"/>
        <end position="38"/>
    </location>
</feature>
<feature type="compositionally biased region" description="Basic residues" evidence="4">
    <location>
        <begin position="68"/>
        <end position="78"/>
    </location>
</feature>
<dbReference type="GO" id="GO:0097078">
    <property type="term" value="C:FAL1-SGD1 complex"/>
    <property type="evidence" value="ECO:0007669"/>
    <property type="project" value="EnsemblFungi"/>
</dbReference>
<evidence type="ECO:0000313" key="6">
    <source>
        <dbReference type="EMBL" id="ODV95242.1"/>
    </source>
</evidence>
<dbReference type="GO" id="GO:0006972">
    <property type="term" value="P:hyperosmotic response"/>
    <property type="evidence" value="ECO:0007669"/>
    <property type="project" value="EnsemblFungi"/>
</dbReference>
<dbReference type="InterPro" id="IPR016024">
    <property type="entry name" value="ARM-type_fold"/>
</dbReference>
<name>A0A1E4TU12_PACTA</name>
<dbReference type="SUPFAM" id="SSF48371">
    <property type="entry name" value="ARM repeat"/>
    <property type="match status" value="1"/>
</dbReference>
<dbReference type="InterPro" id="IPR050781">
    <property type="entry name" value="CWC22_splicing_factor"/>
</dbReference>
<evidence type="ECO:0000259" key="5">
    <source>
        <dbReference type="PROSITE" id="PS51366"/>
    </source>
</evidence>
<dbReference type="PANTHER" id="PTHR18034">
    <property type="entry name" value="CELL CYCLE CONTROL PROTEIN CWF22-RELATED"/>
    <property type="match status" value="1"/>
</dbReference>
<evidence type="ECO:0000256" key="4">
    <source>
        <dbReference type="SAM" id="MobiDB-lite"/>
    </source>
</evidence>
<evidence type="ECO:0000256" key="3">
    <source>
        <dbReference type="ARBA" id="ARBA00023242"/>
    </source>
</evidence>